<reference evidence="2" key="1">
    <citation type="journal article" date="2014" name="Environ. Microbiol.">
        <title>Comparative genomics of the marine bacterial genus Glaciecola reveals the high degree of genomic diversity and genomic characteristic for cold adaptation.</title>
        <authorList>
            <person name="Qin Q.L."/>
            <person name="Xie B.B."/>
            <person name="Yu Y."/>
            <person name="Shu Y.L."/>
            <person name="Rong J.C."/>
            <person name="Zhang Y.J."/>
            <person name="Zhao D.L."/>
            <person name="Chen X.L."/>
            <person name="Zhang X.Y."/>
            <person name="Chen B."/>
            <person name="Zhou B.C."/>
            <person name="Zhang Y.Z."/>
        </authorList>
    </citation>
    <scope>NUCLEOTIDE SEQUENCE [LARGE SCALE GENOMIC DNA]</scope>
    <source>
        <strain evidence="2">LMG 21857</strain>
    </source>
</reference>
<dbReference type="EMBL" id="BAER01000074">
    <property type="protein sequence ID" value="GAC33847.1"/>
    <property type="molecule type" value="Genomic_DNA"/>
</dbReference>
<organism evidence="1 2">
    <name type="scientific">Paraglaciecola polaris LMG 21857</name>
    <dbReference type="NCBI Taxonomy" id="1129793"/>
    <lineage>
        <taxon>Bacteria</taxon>
        <taxon>Pseudomonadati</taxon>
        <taxon>Pseudomonadota</taxon>
        <taxon>Gammaproteobacteria</taxon>
        <taxon>Alteromonadales</taxon>
        <taxon>Alteromonadaceae</taxon>
        <taxon>Paraglaciecola</taxon>
    </lineage>
</organism>
<proteinExistence type="predicted"/>
<evidence type="ECO:0000313" key="2">
    <source>
        <dbReference type="Proteomes" id="UP000006322"/>
    </source>
</evidence>
<protein>
    <submittedName>
        <fullName evidence="1">Uncharacterized protein</fullName>
    </submittedName>
</protein>
<dbReference type="STRING" id="1129793.GPLA_2954"/>
<comment type="caution">
    <text evidence="1">The sequence shown here is derived from an EMBL/GenBank/DDBJ whole genome shotgun (WGS) entry which is preliminary data.</text>
</comment>
<accession>K6ZU91</accession>
<name>K6ZU91_9ALTE</name>
<keyword evidence="2" id="KW-1185">Reference proteome</keyword>
<gene>
    <name evidence="1" type="ORF">GPLA_2954</name>
</gene>
<evidence type="ECO:0000313" key="1">
    <source>
        <dbReference type="EMBL" id="GAC33847.1"/>
    </source>
</evidence>
<dbReference type="AlphaFoldDB" id="K6ZU91"/>
<sequence length="43" mass="4666">MNASKGKVIKVNKLIGKCAVFASTKEIKIALARVFVQTISVYP</sequence>
<dbReference type="Proteomes" id="UP000006322">
    <property type="component" value="Unassembled WGS sequence"/>
</dbReference>